<feature type="compositionally biased region" description="Low complexity" evidence="9">
    <location>
        <begin position="1217"/>
        <end position="1230"/>
    </location>
</feature>
<dbReference type="Gene3D" id="3.10.50.40">
    <property type="match status" value="1"/>
</dbReference>
<proteinExistence type="inferred from homology"/>
<comment type="catalytic activity">
    <reaction evidence="2">
        <text>[protein]-peptidylproline (omega=180) = [protein]-peptidylproline (omega=0)</text>
        <dbReference type="Rhea" id="RHEA:16237"/>
        <dbReference type="Rhea" id="RHEA-COMP:10747"/>
        <dbReference type="Rhea" id="RHEA-COMP:10748"/>
        <dbReference type="ChEBI" id="CHEBI:83833"/>
        <dbReference type="ChEBI" id="CHEBI:83834"/>
        <dbReference type="EC" id="5.2.1.8"/>
    </reaction>
</comment>
<feature type="compositionally biased region" description="Low complexity" evidence="9">
    <location>
        <begin position="1069"/>
        <end position="1082"/>
    </location>
</feature>
<evidence type="ECO:0000256" key="2">
    <source>
        <dbReference type="ARBA" id="ARBA00000971"/>
    </source>
</evidence>
<evidence type="ECO:0000259" key="10">
    <source>
        <dbReference type="PROSITE" id="PS50020"/>
    </source>
</evidence>
<evidence type="ECO:0000256" key="7">
    <source>
        <dbReference type="ARBA" id="ARBA00023235"/>
    </source>
</evidence>
<feature type="compositionally biased region" description="Basic and acidic residues" evidence="9">
    <location>
        <begin position="1004"/>
        <end position="1016"/>
    </location>
</feature>
<sequence length="1284" mass="139848">MSRSRQQPYFFNNTTQESSWTNPPGLSADEIKALPGAELLNLDGKKPQQVRASHLLVKHRGSRRPSSWKEATITRSKEEAIELLRQYESQIGGDPEKFGELATKYSDCSSHSNRGDLGYFSRGMMQKPFEDTTYALEHDRKLAIIDAHTHKVITAREYPRMVLIYPRIDLDNKGDRSQGIHISFPADSGCEPFTIPLNPSNEILQTWKKVEDVELWGRNDIDGFICQSVNAEDRDAPTRILSQYFGKDVLLVFKGPRPRPAPPTHDFPDLKATTLYQDGYPLLVTSEESLKDVERHLRSEVGNQGVADRWSSDNLVMERFRPNIVLGGAGVPWAEDTWETIRIGENSSTITLVSKCTRCLPGTVLHYSTVTLHHPRPSAKEGRRRSSVAATTTIAASSELGNNTYPPSSDHAKTVAINKAEHKQFGLENFGNTCYINSVLQALYFCHPFRELIIRVHDKSNPAAPPGTCSPSSPLPSAVSTLPRAKAQRKLSSADGPRASDGANSNGNPPLTGPPIPASPPTMFSALRSLFAHISNNAMDKGVVAPRAFVDKLKKENELFRSTMHQDAHELLIFLLNKIAEDLEEEARNARSGSSSGEDLSSSAASSGTLTLGTATSRSNSSTRSNIVHDLFEGILTSETRCLTCETVSSRDEAFLDLSIDIEQNSSVTACLRQFSASEMLCHKNKFFCDSCCGLQEAEKRMKIKRLPNVLALHLKRFKYQEDVGKYIKLAYRVAFPLELRLFNTADDAVDPDRLYGLFAIVVHIGNGPHHGHYVAIVKSGASWLVFDDDSVDSIKESDISKYFGDSNSGSAYVLYYQALDLDLPSFGLKAEEPVAAESAARESPTQAPLLPPGLTHEGDSDASEFAPTTPASPALHSVPTVVHTSPPALNVIIPSPEAPPSVLADVSTPTVSPPVASPSEKSSGFLDLRHSTSKPSFSPGSRSNTLDTNCPPVPPLPSSVAPPPQLTTEPSEASTSTTSPIPNGKSKTTMGKASGWITRKFSARAEDKRSSDRVRRPATSHGVPGLHASQDHHDRVSFTSSSSSSRVPLIPDLAPISQPSATSAENTSSLPAVSPSSNSPSQDKPASESESIVPSYMQNGSAIPTPTSATDTLRNHNTHQQHQLNHHHRNFHLTGHKKSQPVLSMSPPSPSTRKLPDARPPKRPSTAGASPTKGSFARIDESTPAVPLLPDELRSPIPRSRTVAVHGEELERRRFSTAQNSTLTSSNSTPLKRASRKLSFTSGMLSFWKDKDKQQQQRNGERPSSAFSPSSSVTPGVSIGNRI</sequence>
<feature type="region of interest" description="Disordered" evidence="9">
    <location>
        <begin position="904"/>
        <end position="1202"/>
    </location>
</feature>
<evidence type="ECO:0000256" key="5">
    <source>
        <dbReference type="ARBA" id="ARBA00022801"/>
    </source>
</evidence>
<comment type="catalytic activity">
    <reaction evidence="1">
        <text>Thiol-dependent hydrolysis of ester, thioester, amide, peptide and isopeptide bonds formed by the C-terminal Gly of ubiquitin (a 76-residue protein attached to proteins as an intracellular targeting signal).</text>
        <dbReference type="EC" id="3.4.19.12"/>
    </reaction>
</comment>
<feature type="region of interest" description="Disordered" evidence="9">
    <location>
        <begin position="838"/>
        <end position="881"/>
    </location>
</feature>
<dbReference type="GO" id="GO:0016579">
    <property type="term" value="P:protein deubiquitination"/>
    <property type="evidence" value="ECO:0007669"/>
    <property type="project" value="InterPro"/>
</dbReference>
<feature type="compositionally biased region" description="Polar residues" evidence="9">
    <location>
        <begin position="1058"/>
        <end position="1068"/>
    </location>
</feature>
<feature type="domain" description="WW" evidence="10">
    <location>
        <begin position="1"/>
        <end position="25"/>
    </location>
</feature>
<reference evidence="14" key="1">
    <citation type="submission" date="2016-06" db="EMBL/GenBank/DDBJ databases">
        <title>Draft Genome sequence of the fungus Inonotus baumii.</title>
        <authorList>
            <person name="Zhu H."/>
            <person name="Lin W."/>
        </authorList>
    </citation>
    <scope>NUCLEOTIDE SEQUENCE</scope>
    <source>
        <strain evidence="14">821</strain>
    </source>
</reference>
<feature type="region of interest" description="Disordered" evidence="9">
    <location>
        <begin position="587"/>
        <end position="622"/>
    </location>
</feature>
<keyword evidence="4" id="KW-0645">Protease</keyword>
<feature type="compositionally biased region" description="Basic and acidic residues" evidence="9">
    <location>
        <begin position="1249"/>
        <end position="1262"/>
    </location>
</feature>
<dbReference type="PROSITE" id="PS51340">
    <property type="entry name" value="MOSC"/>
    <property type="match status" value="1"/>
</dbReference>
<dbReference type="InterPro" id="IPR050164">
    <property type="entry name" value="Peptidase_C19"/>
</dbReference>
<dbReference type="SUPFAM" id="SSF54534">
    <property type="entry name" value="FKBP-like"/>
    <property type="match status" value="1"/>
</dbReference>
<dbReference type="InterPro" id="IPR001394">
    <property type="entry name" value="Peptidase_C19_UCH"/>
</dbReference>
<dbReference type="InterPro" id="IPR023058">
    <property type="entry name" value="PPIase_PpiC_CS"/>
</dbReference>
<dbReference type="InterPro" id="IPR005302">
    <property type="entry name" value="MoCF_Sase_C"/>
</dbReference>
<protein>
    <submittedName>
        <fullName evidence="14">Cysteine proteinase</fullName>
    </submittedName>
</protein>
<keyword evidence="6 8" id="KW-0697">Rotamase</keyword>
<dbReference type="Pfam" id="PF03473">
    <property type="entry name" value="MOSC"/>
    <property type="match status" value="1"/>
</dbReference>
<dbReference type="GO" id="GO:0006508">
    <property type="term" value="P:proteolysis"/>
    <property type="evidence" value="ECO:0007669"/>
    <property type="project" value="UniProtKB-KW"/>
</dbReference>
<dbReference type="SUPFAM" id="SSF141673">
    <property type="entry name" value="MOSC N-terminal domain-like"/>
    <property type="match status" value="1"/>
</dbReference>
<keyword evidence="5" id="KW-0378">Hydrolase</keyword>
<evidence type="ECO:0000313" key="14">
    <source>
        <dbReference type="EMBL" id="OCB88980.1"/>
    </source>
</evidence>
<feature type="region of interest" description="Disordered" evidence="9">
    <location>
        <begin position="1217"/>
        <end position="1284"/>
    </location>
</feature>
<evidence type="ECO:0000256" key="8">
    <source>
        <dbReference type="PROSITE-ProRule" id="PRU00278"/>
    </source>
</evidence>
<evidence type="ECO:0000256" key="3">
    <source>
        <dbReference type="ARBA" id="ARBA00009085"/>
    </source>
</evidence>
<name>A0A9Q5N675_SANBA</name>
<dbReference type="SUPFAM" id="SSF54001">
    <property type="entry name" value="Cysteine proteinases"/>
    <property type="match status" value="1"/>
</dbReference>
<evidence type="ECO:0000259" key="13">
    <source>
        <dbReference type="PROSITE" id="PS51340"/>
    </source>
</evidence>
<organism evidence="14 15">
    <name type="scientific">Sanghuangporus baumii</name>
    <name type="common">Phellinus baumii</name>
    <dbReference type="NCBI Taxonomy" id="108892"/>
    <lineage>
        <taxon>Eukaryota</taxon>
        <taxon>Fungi</taxon>
        <taxon>Dikarya</taxon>
        <taxon>Basidiomycota</taxon>
        <taxon>Agaricomycotina</taxon>
        <taxon>Agaricomycetes</taxon>
        <taxon>Hymenochaetales</taxon>
        <taxon>Hymenochaetaceae</taxon>
        <taxon>Sanghuangporus</taxon>
    </lineage>
</organism>
<dbReference type="GO" id="GO:0030170">
    <property type="term" value="F:pyridoxal phosphate binding"/>
    <property type="evidence" value="ECO:0007669"/>
    <property type="project" value="InterPro"/>
</dbReference>
<dbReference type="EMBL" id="LNZH02000166">
    <property type="protein sequence ID" value="OCB88980.1"/>
    <property type="molecule type" value="Genomic_DNA"/>
</dbReference>
<feature type="domain" description="PpiC" evidence="11">
    <location>
        <begin position="47"/>
        <end position="158"/>
    </location>
</feature>
<dbReference type="InterPro" id="IPR001202">
    <property type="entry name" value="WW_dom"/>
</dbReference>
<feature type="compositionally biased region" description="Basic residues" evidence="9">
    <location>
        <begin position="1117"/>
        <end position="1140"/>
    </location>
</feature>
<dbReference type="InterPro" id="IPR046357">
    <property type="entry name" value="PPIase_dom_sf"/>
</dbReference>
<feature type="compositionally biased region" description="Pro residues" evidence="9">
    <location>
        <begin position="952"/>
        <end position="966"/>
    </location>
</feature>
<dbReference type="Pfam" id="PF00443">
    <property type="entry name" value="UCH"/>
    <property type="match status" value="1"/>
</dbReference>
<feature type="compositionally biased region" description="Polar residues" evidence="9">
    <location>
        <begin position="1083"/>
        <end position="1112"/>
    </location>
</feature>
<dbReference type="PROSITE" id="PS50198">
    <property type="entry name" value="PPIC_PPIASE_2"/>
    <property type="match status" value="1"/>
</dbReference>
<keyword evidence="7 8" id="KW-0413">Isomerase</keyword>
<dbReference type="OrthoDB" id="27652at2759"/>
<feature type="region of interest" description="Disordered" evidence="9">
    <location>
        <begin position="461"/>
        <end position="519"/>
    </location>
</feature>
<evidence type="ECO:0000256" key="4">
    <source>
        <dbReference type="ARBA" id="ARBA00022670"/>
    </source>
</evidence>
<dbReference type="Proteomes" id="UP000757232">
    <property type="component" value="Unassembled WGS sequence"/>
</dbReference>
<feature type="compositionally biased region" description="Low complexity" evidence="9">
    <location>
        <begin position="1264"/>
        <end position="1273"/>
    </location>
</feature>
<evidence type="ECO:0000259" key="11">
    <source>
        <dbReference type="PROSITE" id="PS50198"/>
    </source>
</evidence>
<keyword evidence="15" id="KW-1185">Reference proteome</keyword>
<evidence type="ECO:0000313" key="15">
    <source>
        <dbReference type="Proteomes" id="UP000757232"/>
    </source>
</evidence>
<gene>
    <name evidence="14" type="ORF">A7U60_g3787</name>
</gene>
<accession>A0A9Q5N675</accession>
<feature type="domain" description="MOSC" evidence="13">
    <location>
        <begin position="255"/>
        <end position="359"/>
    </location>
</feature>
<feature type="domain" description="USP" evidence="12">
    <location>
        <begin position="425"/>
        <end position="820"/>
    </location>
</feature>
<dbReference type="GO" id="GO:0003755">
    <property type="term" value="F:peptidyl-prolyl cis-trans isomerase activity"/>
    <property type="evidence" value="ECO:0007669"/>
    <property type="project" value="UniProtKB-KW"/>
</dbReference>
<dbReference type="InterPro" id="IPR000297">
    <property type="entry name" value="PPIase_PpiC"/>
</dbReference>
<dbReference type="InterPro" id="IPR018200">
    <property type="entry name" value="USP_CS"/>
</dbReference>
<dbReference type="InterPro" id="IPR028889">
    <property type="entry name" value="USP"/>
</dbReference>
<dbReference type="GO" id="GO:0005829">
    <property type="term" value="C:cytosol"/>
    <property type="evidence" value="ECO:0007669"/>
    <property type="project" value="TreeGrafter"/>
</dbReference>
<comment type="similarity">
    <text evidence="3">Belongs to the peptidase C19 family.</text>
</comment>
<dbReference type="PROSITE" id="PS01096">
    <property type="entry name" value="PPIC_PPIASE_1"/>
    <property type="match status" value="1"/>
</dbReference>
<feature type="region of interest" description="Disordered" evidence="9">
    <location>
        <begin position="1"/>
        <end position="24"/>
    </location>
</feature>
<dbReference type="Gene3D" id="2.20.70.10">
    <property type="match status" value="1"/>
</dbReference>
<dbReference type="PROSITE" id="PS00973">
    <property type="entry name" value="USP_2"/>
    <property type="match status" value="1"/>
</dbReference>
<dbReference type="PROSITE" id="PS50020">
    <property type="entry name" value="WW_DOMAIN_2"/>
    <property type="match status" value="1"/>
</dbReference>
<dbReference type="PANTHER" id="PTHR24006:SF733">
    <property type="entry name" value="RE52890P"/>
    <property type="match status" value="1"/>
</dbReference>
<dbReference type="PROSITE" id="PS50235">
    <property type="entry name" value="USP_3"/>
    <property type="match status" value="1"/>
</dbReference>
<dbReference type="InterPro" id="IPR038765">
    <property type="entry name" value="Papain-like_cys_pep_sf"/>
</dbReference>
<evidence type="ECO:0000256" key="6">
    <source>
        <dbReference type="ARBA" id="ARBA00023110"/>
    </source>
</evidence>
<dbReference type="CDD" id="cd02663">
    <property type="entry name" value="Peptidase_C19G"/>
    <property type="match status" value="1"/>
</dbReference>
<evidence type="ECO:0000256" key="1">
    <source>
        <dbReference type="ARBA" id="ARBA00000707"/>
    </source>
</evidence>
<comment type="caution">
    <text evidence="14">The sequence shown here is derived from an EMBL/GenBank/DDBJ whole genome shotgun (WGS) entry which is preliminary data.</text>
</comment>
<feature type="compositionally biased region" description="Low complexity" evidence="9">
    <location>
        <begin position="968"/>
        <end position="981"/>
    </location>
</feature>
<dbReference type="GO" id="GO:0030151">
    <property type="term" value="F:molybdenum ion binding"/>
    <property type="evidence" value="ECO:0007669"/>
    <property type="project" value="InterPro"/>
</dbReference>
<evidence type="ECO:0000259" key="12">
    <source>
        <dbReference type="PROSITE" id="PS50235"/>
    </source>
</evidence>
<dbReference type="PROSITE" id="PS00972">
    <property type="entry name" value="USP_1"/>
    <property type="match status" value="1"/>
</dbReference>
<dbReference type="FunFam" id="3.10.50.40:FF:000010">
    <property type="entry name" value="Peptidyl-prolyl cis-trans isomerase Pin1"/>
    <property type="match status" value="1"/>
</dbReference>
<dbReference type="Pfam" id="PF13616">
    <property type="entry name" value="Rotamase_3"/>
    <property type="match status" value="1"/>
</dbReference>
<feature type="compositionally biased region" description="Polar residues" evidence="9">
    <location>
        <begin position="934"/>
        <end position="949"/>
    </location>
</feature>
<dbReference type="Gene3D" id="3.90.70.10">
    <property type="entry name" value="Cysteine proteinases"/>
    <property type="match status" value="1"/>
</dbReference>
<evidence type="ECO:0000256" key="9">
    <source>
        <dbReference type="SAM" id="MobiDB-lite"/>
    </source>
</evidence>
<dbReference type="GO" id="GO:0004843">
    <property type="term" value="F:cysteine-type deubiquitinase activity"/>
    <property type="evidence" value="ECO:0007669"/>
    <property type="project" value="UniProtKB-EC"/>
</dbReference>
<dbReference type="PANTHER" id="PTHR24006">
    <property type="entry name" value="UBIQUITIN CARBOXYL-TERMINAL HYDROLASE"/>
    <property type="match status" value="1"/>
</dbReference>
<feature type="compositionally biased region" description="Low complexity" evidence="9">
    <location>
        <begin position="590"/>
        <end position="622"/>
    </location>
</feature>
<dbReference type="GO" id="GO:0005634">
    <property type="term" value="C:nucleus"/>
    <property type="evidence" value="ECO:0007669"/>
    <property type="project" value="TreeGrafter"/>
</dbReference>